<dbReference type="EMBL" id="SNRX01000015">
    <property type="protein sequence ID" value="KAA6301664.1"/>
    <property type="molecule type" value="Genomic_DNA"/>
</dbReference>
<dbReference type="Pfam" id="PF11307">
    <property type="entry name" value="DUF3109"/>
    <property type="match status" value="1"/>
</dbReference>
<accession>A0A5M8NZT7</accession>
<evidence type="ECO:0000313" key="2">
    <source>
        <dbReference type="EMBL" id="KAA6301664.1"/>
    </source>
</evidence>
<evidence type="ECO:0000256" key="1">
    <source>
        <dbReference type="ARBA" id="ARBA00093770"/>
    </source>
</evidence>
<gene>
    <name evidence="2" type="ORF">EZS26_002129</name>
</gene>
<evidence type="ECO:0008006" key="4">
    <source>
        <dbReference type="Google" id="ProtNLM"/>
    </source>
</evidence>
<dbReference type="InterPro" id="IPR021458">
    <property type="entry name" value="Rv0495c"/>
</dbReference>
<comment type="similarity">
    <text evidence="1">Belongs to the Rv0495c family.</text>
</comment>
<protein>
    <recommendedName>
        <fullName evidence="4">DUF3109 family protein</fullName>
    </recommendedName>
</protein>
<evidence type="ECO:0000313" key="3">
    <source>
        <dbReference type="Proteomes" id="UP000324575"/>
    </source>
</evidence>
<dbReference type="AlphaFoldDB" id="A0A5M8NZT7"/>
<organism evidence="2 3">
    <name type="scientific">Candidatus Ordinivivax streblomastigis</name>
    <dbReference type="NCBI Taxonomy" id="2540710"/>
    <lineage>
        <taxon>Bacteria</taxon>
        <taxon>Pseudomonadati</taxon>
        <taxon>Bacteroidota</taxon>
        <taxon>Bacteroidia</taxon>
        <taxon>Bacteroidales</taxon>
        <taxon>Candidatus Ordinivivax</taxon>
    </lineage>
</organism>
<proteinExistence type="inferred from homology"/>
<name>A0A5M8NZT7_9BACT</name>
<comment type="caution">
    <text evidence="2">The sequence shown here is derived from an EMBL/GenBank/DDBJ whole genome shotgun (WGS) entry which is preliminary data.</text>
</comment>
<reference evidence="2 3" key="1">
    <citation type="submission" date="2019-03" db="EMBL/GenBank/DDBJ databases">
        <title>Single cell metagenomics reveals metabolic interactions within the superorganism composed of flagellate Streblomastix strix and complex community of Bacteroidetes bacteria on its surface.</title>
        <authorList>
            <person name="Treitli S.C."/>
            <person name="Kolisko M."/>
            <person name="Husnik F."/>
            <person name="Keeling P."/>
            <person name="Hampl V."/>
        </authorList>
    </citation>
    <scope>NUCLEOTIDE SEQUENCE [LARGE SCALE GENOMIC DNA]</scope>
    <source>
        <strain evidence="2">St1</strain>
    </source>
</reference>
<dbReference type="Proteomes" id="UP000324575">
    <property type="component" value="Unassembled WGS sequence"/>
</dbReference>
<sequence length="189" mass="21553">MLQIFDTIISLDLLEECFLCDLSACKGICCVEGDAGAPVEASEIPQLEAVLPIIWNDLAPQAQAVIDRQGVVYRDEDGEFVTSIVKGEDCVFTCYDDKGVCKCAIEKAFREGKTGFYKPISCHLYPVRIAKYNDFMAVNYHRWQVCQAARLMGKRENVKVYQFLKEPFIRKFGEEWYRHLCRAAEEVVS</sequence>